<evidence type="ECO:0000313" key="3">
    <source>
        <dbReference type="Proteomes" id="UP000197418"/>
    </source>
</evidence>
<dbReference type="InterPro" id="IPR039430">
    <property type="entry name" value="Thymidylate_kin-like_dom"/>
</dbReference>
<organism evidence="2 3">
    <name type="scientific">Thermococcus pacificus</name>
    <dbReference type="NCBI Taxonomy" id="71998"/>
    <lineage>
        <taxon>Archaea</taxon>
        <taxon>Methanobacteriati</taxon>
        <taxon>Methanobacteriota</taxon>
        <taxon>Thermococci</taxon>
        <taxon>Thermococcales</taxon>
        <taxon>Thermococcaceae</taxon>
        <taxon>Thermococcus</taxon>
    </lineage>
</organism>
<keyword evidence="3" id="KW-1185">Reference proteome</keyword>
<dbReference type="Pfam" id="PF02223">
    <property type="entry name" value="Thymidylate_kin"/>
    <property type="match status" value="1"/>
</dbReference>
<dbReference type="EMBL" id="CP015102">
    <property type="protein sequence ID" value="ASJ06389.1"/>
    <property type="molecule type" value="Genomic_DNA"/>
</dbReference>
<dbReference type="Proteomes" id="UP000197418">
    <property type="component" value="Chromosome"/>
</dbReference>
<accession>A0A218P6I7</accession>
<feature type="domain" description="Thymidylate kinase-like" evidence="1">
    <location>
        <begin position="10"/>
        <end position="106"/>
    </location>
</feature>
<name>A0A218P6I7_9EURY</name>
<proteinExistence type="predicted"/>
<protein>
    <recommendedName>
        <fullName evidence="1">Thymidylate kinase-like domain-containing protein</fullName>
    </recommendedName>
</protein>
<dbReference type="AlphaFoldDB" id="A0A218P6I7"/>
<evidence type="ECO:0000259" key="1">
    <source>
        <dbReference type="Pfam" id="PF02223"/>
    </source>
</evidence>
<gene>
    <name evidence="2" type="ORF">A3L08_03095</name>
</gene>
<dbReference type="InterPro" id="IPR027417">
    <property type="entry name" value="P-loop_NTPase"/>
</dbReference>
<evidence type="ECO:0000313" key="2">
    <source>
        <dbReference type="EMBL" id="ASJ06389.1"/>
    </source>
</evidence>
<reference evidence="2 3" key="1">
    <citation type="submission" date="2016-04" db="EMBL/GenBank/DDBJ databases">
        <title>Complete genome sequence of Thermococcus pacificus type strain P4.</title>
        <authorList>
            <person name="Oger P.M."/>
        </authorList>
    </citation>
    <scope>NUCLEOTIDE SEQUENCE [LARGE SCALE GENOMIC DNA]</scope>
    <source>
        <strain evidence="2 3">P-4</strain>
    </source>
</reference>
<dbReference type="SUPFAM" id="SSF52540">
    <property type="entry name" value="P-loop containing nucleoside triphosphate hydrolases"/>
    <property type="match status" value="1"/>
</dbReference>
<sequence length="128" mass="15496">MKVVLPRFIKKYDFIVLDRYIYDVRLALSKEFKTSFRYLRRLTKVLPSPDLIFFIEVSPEVAYQRKKEELESIEKTKKLFKNYQQLYFDVLREMGDKVIKVNNDGELMNSKIVILNELSKYWGDKNER</sequence>
<dbReference type="Gene3D" id="3.40.50.300">
    <property type="entry name" value="P-loop containing nucleotide triphosphate hydrolases"/>
    <property type="match status" value="1"/>
</dbReference>
<dbReference type="KEGG" id="tpaf:A3L08_03095"/>